<evidence type="ECO:0000313" key="1">
    <source>
        <dbReference type="EMBL" id="EDQ99170.1"/>
    </source>
</evidence>
<reference evidence="1 2" key="1">
    <citation type="journal article" date="2008" name="Nature">
        <title>The genome of Laccaria bicolor provides insights into mycorrhizal symbiosis.</title>
        <authorList>
            <person name="Martin F."/>
            <person name="Aerts A."/>
            <person name="Ahren D."/>
            <person name="Brun A."/>
            <person name="Danchin E.G.J."/>
            <person name="Duchaussoy F."/>
            <person name="Gibon J."/>
            <person name="Kohler A."/>
            <person name="Lindquist E."/>
            <person name="Pereda V."/>
            <person name="Salamov A."/>
            <person name="Shapiro H.J."/>
            <person name="Wuyts J."/>
            <person name="Blaudez D."/>
            <person name="Buee M."/>
            <person name="Brokstein P."/>
            <person name="Canbaeck B."/>
            <person name="Cohen D."/>
            <person name="Courty P.E."/>
            <person name="Coutinho P.M."/>
            <person name="Delaruelle C."/>
            <person name="Detter J.C."/>
            <person name="Deveau A."/>
            <person name="DiFazio S."/>
            <person name="Duplessis S."/>
            <person name="Fraissinet-Tachet L."/>
            <person name="Lucic E."/>
            <person name="Frey-Klett P."/>
            <person name="Fourrey C."/>
            <person name="Feussner I."/>
            <person name="Gay G."/>
            <person name="Grimwood J."/>
            <person name="Hoegger P.J."/>
            <person name="Jain P."/>
            <person name="Kilaru S."/>
            <person name="Labbe J."/>
            <person name="Lin Y.C."/>
            <person name="Legue V."/>
            <person name="Le Tacon F."/>
            <person name="Marmeisse R."/>
            <person name="Melayah D."/>
            <person name="Montanini B."/>
            <person name="Muratet M."/>
            <person name="Nehls U."/>
            <person name="Niculita-Hirzel H."/>
            <person name="Oudot-Le Secq M.P."/>
            <person name="Peter M."/>
            <person name="Quesneville H."/>
            <person name="Rajashekar B."/>
            <person name="Reich M."/>
            <person name="Rouhier N."/>
            <person name="Schmutz J."/>
            <person name="Yin T."/>
            <person name="Chalot M."/>
            <person name="Henrissat B."/>
            <person name="Kuees U."/>
            <person name="Lucas S."/>
            <person name="Van de Peer Y."/>
            <person name="Podila G.K."/>
            <person name="Polle A."/>
            <person name="Pukkila P.J."/>
            <person name="Richardson P.M."/>
            <person name="Rouze P."/>
            <person name="Sanders I.R."/>
            <person name="Stajich J.E."/>
            <person name="Tunlid A."/>
            <person name="Tuskan G."/>
            <person name="Grigoriev I.V."/>
        </authorList>
    </citation>
    <scope>NUCLEOTIDE SEQUENCE [LARGE SCALE GENOMIC DNA]</scope>
    <source>
        <strain evidence="2">S238N-H82 / ATCC MYA-4686</strain>
    </source>
</reference>
<evidence type="ECO:0000313" key="2">
    <source>
        <dbReference type="Proteomes" id="UP000001194"/>
    </source>
</evidence>
<dbReference type="EMBL" id="DS547171">
    <property type="protein sequence ID" value="EDQ99170.1"/>
    <property type="molecule type" value="Genomic_DNA"/>
</dbReference>
<dbReference type="GeneID" id="6085833"/>
<sequence>MIRTTCPLAPLRASTREEGTTSTKLGAPSVVVWLSFSTGPQRRLITFSSTTHSVLCDVSSRAKSRINVDLGLALTSTYYLKLPLRGQLSSYFFQAFPPY</sequence>
<name>B0E1W8_LACBS</name>
<proteinExistence type="predicted"/>
<organism evidence="2">
    <name type="scientific">Laccaria bicolor (strain S238N-H82 / ATCC MYA-4686)</name>
    <name type="common">Bicoloured deceiver</name>
    <name type="synonym">Laccaria laccata var. bicolor</name>
    <dbReference type="NCBI Taxonomy" id="486041"/>
    <lineage>
        <taxon>Eukaryota</taxon>
        <taxon>Fungi</taxon>
        <taxon>Dikarya</taxon>
        <taxon>Basidiomycota</taxon>
        <taxon>Agaricomycotina</taxon>
        <taxon>Agaricomycetes</taxon>
        <taxon>Agaricomycetidae</taxon>
        <taxon>Agaricales</taxon>
        <taxon>Agaricineae</taxon>
        <taxon>Hydnangiaceae</taxon>
        <taxon>Laccaria</taxon>
    </lineage>
</organism>
<dbReference type="AlphaFoldDB" id="B0E1W8"/>
<dbReference type="RefSeq" id="XP_001890187.1">
    <property type="nucleotide sequence ID" value="XM_001890152.1"/>
</dbReference>
<dbReference type="Proteomes" id="UP000001194">
    <property type="component" value="Unassembled WGS sequence"/>
</dbReference>
<protein>
    <submittedName>
        <fullName evidence="1">Predicted protein</fullName>
    </submittedName>
</protein>
<dbReference type="KEGG" id="lbc:LACBIDRAFT_317528"/>
<dbReference type="HOGENOM" id="CLU_2320814_0_0_1"/>
<accession>B0E1W8</accession>
<gene>
    <name evidence="1" type="ORF">LACBIDRAFT_317528</name>
</gene>
<keyword evidence="2" id="KW-1185">Reference proteome</keyword>
<dbReference type="InParanoid" id="B0E1W8"/>